<evidence type="ECO:0000313" key="3">
    <source>
        <dbReference type="Proteomes" id="UP000828390"/>
    </source>
</evidence>
<gene>
    <name evidence="2" type="ORF">DPMN_022961</name>
</gene>
<evidence type="ECO:0000256" key="1">
    <source>
        <dbReference type="SAM" id="SignalP"/>
    </source>
</evidence>
<dbReference type="Proteomes" id="UP000828390">
    <property type="component" value="Unassembled WGS sequence"/>
</dbReference>
<dbReference type="EMBL" id="JAIWYP010000002">
    <property type="protein sequence ID" value="KAH3860068.1"/>
    <property type="molecule type" value="Genomic_DNA"/>
</dbReference>
<proteinExistence type="predicted"/>
<name>A0A9D4RAA6_DREPO</name>
<keyword evidence="3" id="KW-1185">Reference proteome</keyword>
<reference evidence="2" key="2">
    <citation type="submission" date="2020-11" db="EMBL/GenBank/DDBJ databases">
        <authorList>
            <person name="McCartney M.A."/>
            <person name="Auch B."/>
            <person name="Kono T."/>
            <person name="Mallez S."/>
            <person name="Becker A."/>
            <person name="Gohl D.M."/>
            <person name="Silverstein K.A.T."/>
            <person name="Koren S."/>
            <person name="Bechman K.B."/>
            <person name="Herman A."/>
            <person name="Abrahante J.E."/>
            <person name="Garbe J."/>
        </authorList>
    </citation>
    <scope>NUCLEOTIDE SEQUENCE</scope>
    <source>
        <strain evidence="2">Duluth1</strain>
        <tissue evidence="2">Whole animal</tissue>
    </source>
</reference>
<reference evidence="2" key="1">
    <citation type="journal article" date="2019" name="bioRxiv">
        <title>The Genome of the Zebra Mussel, Dreissena polymorpha: A Resource for Invasive Species Research.</title>
        <authorList>
            <person name="McCartney M.A."/>
            <person name="Auch B."/>
            <person name="Kono T."/>
            <person name="Mallez S."/>
            <person name="Zhang Y."/>
            <person name="Obille A."/>
            <person name="Becker A."/>
            <person name="Abrahante J.E."/>
            <person name="Garbe J."/>
            <person name="Badalamenti J.P."/>
            <person name="Herman A."/>
            <person name="Mangelson H."/>
            <person name="Liachko I."/>
            <person name="Sullivan S."/>
            <person name="Sone E.D."/>
            <person name="Koren S."/>
            <person name="Silverstein K.A.T."/>
            <person name="Beckman K.B."/>
            <person name="Gohl D.M."/>
        </authorList>
    </citation>
    <scope>NUCLEOTIDE SEQUENCE</scope>
    <source>
        <strain evidence="2">Duluth1</strain>
        <tissue evidence="2">Whole animal</tissue>
    </source>
</reference>
<sequence length="120" mass="13993">MYCILNLIVTCLMVALCSIAYKKWRHKQHNVRILCRFQRQAIVVFNGYEDGPSIIDITHRRRGEKREPEYEFQQRAEWLCKNEDFLSGDTNKAGMIAQISKALTKRGCYVIVSPVVANRE</sequence>
<feature type="chain" id="PRO_5039667560" evidence="1">
    <location>
        <begin position="20"/>
        <end position="120"/>
    </location>
</feature>
<dbReference type="AlphaFoldDB" id="A0A9D4RAA6"/>
<protein>
    <submittedName>
        <fullName evidence="2">Uncharacterized protein</fullName>
    </submittedName>
</protein>
<feature type="signal peptide" evidence="1">
    <location>
        <begin position="1"/>
        <end position="19"/>
    </location>
</feature>
<evidence type="ECO:0000313" key="2">
    <source>
        <dbReference type="EMBL" id="KAH3860068.1"/>
    </source>
</evidence>
<comment type="caution">
    <text evidence="2">The sequence shown here is derived from an EMBL/GenBank/DDBJ whole genome shotgun (WGS) entry which is preliminary data.</text>
</comment>
<organism evidence="2 3">
    <name type="scientific">Dreissena polymorpha</name>
    <name type="common">Zebra mussel</name>
    <name type="synonym">Mytilus polymorpha</name>
    <dbReference type="NCBI Taxonomy" id="45954"/>
    <lineage>
        <taxon>Eukaryota</taxon>
        <taxon>Metazoa</taxon>
        <taxon>Spiralia</taxon>
        <taxon>Lophotrochozoa</taxon>
        <taxon>Mollusca</taxon>
        <taxon>Bivalvia</taxon>
        <taxon>Autobranchia</taxon>
        <taxon>Heteroconchia</taxon>
        <taxon>Euheterodonta</taxon>
        <taxon>Imparidentia</taxon>
        <taxon>Neoheterodontei</taxon>
        <taxon>Myida</taxon>
        <taxon>Dreissenoidea</taxon>
        <taxon>Dreissenidae</taxon>
        <taxon>Dreissena</taxon>
    </lineage>
</organism>
<keyword evidence="1" id="KW-0732">Signal</keyword>
<accession>A0A9D4RAA6</accession>